<gene>
    <name evidence="3" type="primary">cheD</name>
    <name evidence="4" type="ORF">RAMLITH_16945</name>
</gene>
<dbReference type="AlphaFoldDB" id="A0A7X6DHZ5"/>
<evidence type="ECO:0000256" key="2">
    <source>
        <dbReference type="ARBA" id="ARBA00022801"/>
    </source>
</evidence>
<evidence type="ECO:0000313" key="4">
    <source>
        <dbReference type="EMBL" id="NKE67514.1"/>
    </source>
</evidence>
<organism evidence="4 5">
    <name type="scientific">Ramlibacter lithotrophicus</name>
    <dbReference type="NCBI Taxonomy" id="2606681"/>
    <lineage>
        <taxon>Bacteria</taxon>
        <taxon>Pseudomonadati</taxon>
        <taxon>Pseudomonadota</taxon>
        <taxon>Betaproteobacteria</taxon>
        <taxon>Burkholderiales</taxon>
        <taxon>Comamonadaceae</taxon>
        <taxon>Ramlibacter</taxon>
    </lineage>
</organism>
<accession>A0A7X6DHZ5</accession>
<dbReference type="InterPro" id="IPR038592">
    <property type="entry name" value="CheD-like_sf"/>
</dbReference>
<dbReference type="GO" id="GO:0006935">
    <property type="term" value="P:chemotaxis"/>
    <property type="evidence" value="ECO:0007669"/>
    <property type="project" value="UniProtKB-UniRule"/>
</dbReference>
<sequence>MPAAPDVLEVFLAPGEFWFGDEKTRIRTLLGSCVAITLWHPRLRIGGMCHYMLPHRPHAAAGEPLDGRYGDEAMELFVRELRRSGTAAPDYHVKLFGGGRMFAHQHAASRHADISARNMDAGRELVVRHGFRLHAHDMGGEGHRNVILDLWTGDVWLKRAPRGVQGGS</sequence>
<dbReference type="InterPro" id="IPR005659">
    <property type="entry name" value="Chemorcpt_Glu_NH3ase_CheD"/>
</dbReference>
<evidence type="ECO:0000256" key="3">
    <source>
        <dbReference type="HAMAP-Rule" id="MF_01440"/>
    </source>
</evidence>
<dbReference type="Gene3D" id="3.30.1330.200">
    <property type="match status" value="1"/>
</dbReference>
<dbReference type="EC" id="3.5.1.44" evidence="3"/>
<dbReference type="Proteomes" id="UP000521868">
    <property type="component" value="Unassembled WGS sequence"/>
</dbReference>
<protein>
    <recommendedName>
        <fullName evidence="3">Probable chemoreceptor glutamine deamidase CheD</fullName>
        <ecNumber evidence="3">3.5.1.44</ecNumber>
    </recommendedName>
</protein>
<comment type="catalytic activity">
    <reaction evidence="3">
        <text>L-glutaminyl-[protein] + H2O = L-glutamyl-[protein] + NH4(+)</text>
        <dbReference type="Rhea" id="RHEA:16441"/>
        <dbReference type="Rhea" id="RHEA-COMP:10207"/>
        <dbReference type="Rhea" id="RHEA-COMP:10208"/>
        <dbReference type="ChEBI" id="CHEBI:15377"/>
        <dbReference type="ChEBI" id="CHEBI:28938"/>
        <dbReference type="ChEBI" id="CHEBI:29973"/>
        <dbReference type="ChEBI" id="CHEBI:30011"/>
        <dbReference type="EC" id="3.5.1.44"/>
    </reaction>
</comment>
<dbReference type="PANTHER" id="PTHR35147:SF3">
    <property type="entry name" value="CHEMORECEPTOR GLUTAMINE DEAMIDASE CHED 1-RELATED"/>
    <property type="match status" value="1"/>
</dbReference>
<dbReference type="CDD" id="cd16352">
    <property type="entry name" value="CheD"/>
    <property type="match status" value="1"/>
</dbReference>
<dbReference type="EMBL" id="VTOX01000006">
    <property type="protein sequence ID" value="NKE67514.1"/>
    <property type="molecule type" value="Genomic_DNA"/>
</dbReference>
<dbReference type="HAMAP" id="MF_01440">
    <property type="entry name" value="CheD"/>
    <property type="match status" value="1"/>
</dbReference>
<proteinExistence type="inferred from homology"/>
<reference evidence="4 5" key="1">
    <citation type="journal article" date="2020" name="Nature">
        <title>Bacterial chemolithoautotrophy via manganese oxidation.</title>
        <authorList>
            <person name="Yu H."/>
            <person name="Leadbetter J.R."/>
        </authorList>
    </citation>
    <scope>NUCLEOTIDE SEQUENCE [LARGE SCALE GENOMIC DNA]</scope>
    <source>
        <strain evidence="4 5">RBP-1</strain>
    </source>
</reference>
<keyword evidence="5" id="KW-1185">Reference proteome</keyword>
<evidence type="ECO:0000313" key="5">
    <source>
        <dbReference type="Proteomes" id="UP000521868"/>
    </source>
</evidence>
<comment type="function">
    <text evidence="3">Probably deamidates glutamine residues to glutamate on methyl-accepting chemotaxis receptors (MCPs), playing an important role in chemotaxis.</text>
</comment>
<dbReference type="SUPFAM" id="SSF64438">
    <property type="entry name" value="CNF1/YfiH-like putative cysteine hydrolases"/>
    <property type="match status" value="1"/>
</dbReference>
<dbReference type="GO" id="GO:0050568">
    <property type="term" value="F:protein-glutamine glutaminase activity"/>
    <property type="evidence" value="ECO:0007669"/>
    <property type="project" value="UniProtKB-UniRule"/>
</dbReference>
<dbReference type="InterPro" id="IPR011324">
    <property type="entry name" value="Cytotoxic_necrot_fac-like_cat"/>
</dbReference>
<comment type="caution">
    <text evidence="4">The sequence shown here is derived from an EMBL/GenBank/DDBJ whole genome shotgun (WGS) entry which is preliminary data.</text>
</comment>
<keyword evidence="1 3" id="KW-0145">Chemotaxis</keyword>
<dbReference type="PANTHER" id="PTHR35147">
    <property type="entry name" value="CHEMORECEPTOR GLUTAMINE DEAMIDASE CHED-RELATED"/>
    <property type="match status" value="1"/>
</dbReference>
<comment type="similarity">
    <text evidence="3">Belongs to the CheD family.</text>
</comment>
<name>A0A7X6DHZ5_9BURK</name>
<keyword evidence="2 3" id="KW-0378">Hydrolase</keyword>
<dbReference type="Pfam" id="PF03975">
    <property type="entry name" value="CheD"/>
    <property type="match status" value="1"/>
</dbReference>
<evidence type="ECO:0000256" key="1">
    <source>
        <dbReference type="ARBA" id="ARBA00022500"/>
    </source>
</evidence>